<comment type="caution">
    <text evidence="4">The sequence shown here is derived from an EMBL/GenBank/DDBJ whole genome shotgun (WGS) entry which is preliminary data.</text>
</comment>
<feature type="region of interest" description="Disordered" evidence="1">
    <location>
        <begin position="72"/>
        <end position="92"/>
    </location>
</feature>
<keyword evidence="4" id="KW-0378">Hydrolase</keyword>
<keyword evidence="4" id="KW-0269">Exonuclease</keyword>
<keyword evidence="4" id="KW-0255">Endonuclease</keyword>
<dbReference type="AlphaFoldDB" id="A0A7Y9RXY4"/>
<dbReference type="InterPro" id="IPR005135">
    <property type="entry name" value="Endo/exonuclease/phosphatase"/>
</dbReference>
<dbReference type="Gene3D" id="3.60.10.10">
    <property type="entry name" value="Endonuclease/exonuclease/phosphatase"/>
    <property type="match status" value="1"/>
</dbReference>
<keyword evidence="2" id="KW-0812">Transmembrane</keyword>
<proteinExistence type="predicted"/>
<organism evidence="4 5">
    <name type="scientific">Nocardioides perillae</name>
    <dbReference type="NCBI Taxonomy" id="1119534"/>
    <lineage>
        <taxon>Bacteria</taxon>
        <taxon>Bacillati</taxon>
        <taxon>Actinomycetota</taxon>
        <taxon>Actinomycetes</taxon>
        <taxon>Propionibacteriales</taxon>
        <taxon>Nocardioidaceae</taxon>
        <taxon>Nocardioides</taxon>
    </lineage>
</organism>
<dbReference type="SUPFAM" id="SSF56219">
    <property type="entry name" value="DNase I-like"/>
    <property type="match status" value="1"/>
</dbReference>
<sequence length="399" mass="42213">MRRPDDGSRPAPHGSHRAPRETRSTPLGLTSGLVAVLATAVALLVASQWPTITATPVGADVPAGVLAGERATTSRSQVRSEAGAAGTTTTTTTAEARAGISFPAYRLAPRPAPLRRKPGTTVAGAPKRVVPGLVLERAPVEPVPVPGEAFSYQVGTFNVLGSQHTRGSSRYASGTTRAGYVADLVRSRGVDVIGLQEVQDDQLAVLRNRLGGYGNWPGQALGGNGQRLQLFWDAGQFEFVEAYSFDTTFDRQRRPIPVVKLRHLASGSESWHMVVHNSPRDQEADRDAATGTEIAQLNSLRASGLPVFVVGDMNEKEEWFCRVGSATGLQAANGGSTSGGCVPPPRPLRIDWIMGGGGEQASLSWSGYVRDTSAQVQRTSDHDFLYATATVTPLVAPAS</sequence>
<dbReference type="EMBL" id="JACCAC010000001">
    <property type="protein sequence ID" value="NYG56777.1"/>
    <property type="molecule type" value="Genomic_DNA"/>
</dbReference>
<accession>A0A7Y9RXY4</accession>
<dbReference type="GO" id="GO:0004519">
    <property type="term" value="F:endonuclease activity"/>
    <property type="evidence" value="ECO:0007669"/>
    <property type="project" value="UniProtKB-KW"/>
</dbReference>
<gene>
    <name evidence="4" type="ORF">BJ989_003081</name>
</gene>
<name>A0A7Y9RXY4_9ACTN</name>
<evidence type="ECO:0000313" key="4">
    <source>
        <dbReference type="EMBL" id="NYG56777.1"/>
    </source>
</evidence>
<evidence type="ECO:0000256" key="1">
    <source>
        <dbReference type="SAM" id="MobiDB-lite"/>
    </source>
</evidence>
<feature type="compositionally biased region" description="Low complexity" evidence="1">
    <location>
        <begin position="81"/>
        <end position="92"/>
    </location>
</feature>
<dbReference type="Pfam" id="PF03372">
    <property type="entry name" value="Exo_endo_phos"/>
    <property type="match status" value="1"/>
</dbReference>
<dbReference type="Proteomes" id="UP000544110">
    <property type="component" value="Unassembled WGS sequence"/>
</dbReference>
<evidence type="ECO:0000259" key="3">
    <source>
        <dbReference type="Pfam" id="PF03372"/>
    </source>
</evidence>
<feature type="domain" description="Endonuclease/exonuclease/phosphatase" evidence="3">
    <location>
        <begin position="155"/>
        <end position="382"/>
    </location>
</feature>
<dbReference type="RefSeq" id="WP_179518978.1">
    <property type="nucleotide sequence ID" value="NZ_JACCAC010000001.1"/>
</dbReference>
<feature type="transmembrane region" description="Helical" evidence="2">
    <location>
        <begin position="27"/>
        <end position="46"/>
    </location>
</feature>
<keyword evidence="4" id="KW-0540">Nuclease</keyword>
<evidence type="ECO:0000256" key="2">
    <source>
        <dbReference type="SAM" id="Phobius"/>
    </source>
</evidence>
<dbReference type="InterPro" id="IPR036691">
    <property type="entry name" value="Endo/exonu/phosph_ase_sf"/>
</dbReference>
<keyword evidence="5" id="KW-1185">Reference proteome</keyword>
<protein>
    <submittedName>
        <fullName evidence="4">Endonuclease/exonuclease/phosphatase family metal-dependent hydrolase</fullName>
    </submittedName>
</protein>
<keyword evidence="2" id="KW-1133">Transmembrane helix</keyword>
<reference evidence="4 5" key="1">
    <citation type="submission" date="2020-07" db="EMBL/GenBank/DDBJ databases">
        <title>Sequencing the genomes of 1000 actinobacteria strains.</title>
        <authorList>
            <person name="Klenk H.-P."/>
        </authorList>
    </citation>
    <scope>NUCLEOTIDE SEQUENCE [LARGE SCALE GENOMIC DNA]</scope>
    <source>
        <strain evidence="4 5">DSM 24552</strain>
    </source>
</reference>
<feature type="region of interest" description="Disordered" evidence="1">
    <location>
        <begin position="1"/>
        <end position="26"/>
    </location>
</feature>
<keyword evidence="2" id="KW-0472">Membrane</keyword>
<dbReference type="GO" id="GO:0004527">
    <property type="term" value="F:exonuclease activity"/>
    <property type="evidence" value="ECO:0007669"/>
    <property type="project" value="UniProtKB-KW"/>
</dbReference>
<evidence type="ECO:0000313" key="5">
    <source>
        <dbReference type="Proteomes" id="UP000544110"/>
    </source>
</evidence>